<name>A0AAW5F488_CLOSY</name>
<reference evidence="2" key="1">
    <citation type="journal article" date="2022" name="Cell Host Microbe">
        <title>Colonization of the live biotherapeutic product VE303 and modulation of the microbiota and metabolites in healthy volunteers.</title>
        <authorList>
            <person name="Dsouza M."/>
            <person name="Menon R."/>
            <person name="Crossette E."/>
            <person name="Bhattarai S.K."/>
            <person name="Schneider J."/>
            <person name="Kim Y.G."/>
            <person name="Reddy S."/>
            <person name="Caballero S."/>
            <person name="Felix C."/>
            <person name="Cornacchione L."/>
            <person name="Hendrickson J."/>
            <person name="Watson A.R."/>
            <person name="Minot S.S."/>
            <person name="Greenfield N."/>
            <person name="Schopf L."/>
            <person name="Szabady R."/>
            <person name="Patarroyo J."/>
            <person name="Smith W."/>
            <person name="Harrison P."/>
            <person name="Kuijper E.J."/>
            <person name="Kelly C.P."/>
            <person name="Olle B."/>
            <person name="Bobilev D."/>
            <person name="Silber J.L."/>
            <person name="Bucci V."/>
            <person name="Roberts B."/>
            <person name="Faith J."/>
            <person name="Norman J.M."/>
        </authorList>
    </citation>
    <scope>NUCLEOTIDE SEQUENCE</scope>
    <source>
        <strain evidence="2">VE303-04</strain>
    </source>
</reference>
<dbReference type="CDD" id="cd04182">
    <property type="entry name" value="GT_2_like_f"/>
    <property type="match status" value="1"/>
</dbReference>
<evidence type="ECO:0000259" key="1">
    <source>
        <dbReference type="Pfam" id="PF12804"/>
    </source>
</evidence>
<protein>
    <submittedName>
        <fullName evidence="2">Nucleotidyltransferase family protein</fullName>
    </submittedName>
</protein>
<feature type="domain" description="MobA-like NTP transferase" evidence="1">
    <location>
        <begin position="4"/>
        <end position="189"/>
    </location>
</feature>
<dbReference type="InterPro" id="IPR029044">
    <property type="entry name" value="Nucleotide-diphossugar_trans"/>
</dbReference>
<dbReference type="PANTHER" id="PTHR43777:SF1">
    <property type="entry name" value="MOLYBDENUM COFACTOR CYTIDYLYLTRANSFERASE"/>
    <property type="match status" value="1"/>
</dbReference>
<gene>
    <name evidence="2" type="ORF">K5I21_10900</name>
</gene>
<dbReference type="AlphaFoldDB" id="A0AAW5F488"/>
<comment type="caution">
    <text evidence="2">The sequence shown here is derived from an EMBL/GenBank/DDBJ whole genome shotgun (WGS) entry which is preliminary data.</text>
</comment>
<dbReference type="Proteomes" id="UP001203136">
    <property type="component" value="Unassembled WGS sequence"/>
</dbReference>
<dbReference type="RefSeq" id="WP_003507822.1">
    <property type="nucleotide sequence ID" value="NZ_BAABZD010000009.1"/>
</dbReference>
<evidence type="ECO:0000313" key="2">
    <source>
        <dbReference type="EMBL" id="MCK0086365.1"/>
    </source>
</evidence>
<dbReference type="GO" id="GO:0016779">
    <property type="term" value="F:nucleotidyltransferase activity"/>
    <property type="evidence" value="ECO:0007669"/>
    <property type="project" value="UniProtKB-ARBA"/>
</dbReference>
<dbReference type="InterPro" id="IPR025877">
    <property type="entry name" value="MobA-like_NTP_Trfase"/>
</dbReference>
<dbReference type="EMBL" id="JAINVB010000001">
    <property type="protein sequence ID" value="MCK0086365.1"/>
    <property type="molecule type" value="Genomic_DNA"/>
</dbReference>
<dbReference type="PANTHER" id="PTHR43777">
    <property type="entry name" value="MOLYBDENUM COFACTOR CYTIDYLYLTRANSFERASE"/>
    <property type="match status" value="1"/>
</dbReference>
<evidence type="ECO:0000313" key="3">
    <source>
        <dbReference type="Proteomes" id="UP001203136"/>
    </source>
</evidence>
<accession>A0AAW5F488</accession>
<dbReference type="SUPFAM" id="SSF53448">
    <property type="entry name" value="Nucleotide-diphospho-sugar transferases"/>
    <property type="match status" value="1"/>
</dbReference>
<dbReference type="Pfam" id="PF12804">
    <property type="entry name" value="NTP_transf_3"/>
    <property type="match status" value="1"/>
</dbReference>
<organism evidence="2 3">
    <name type="scientific">Clostridium symbiosum</name>
    <name type="common">Bacteroides symbiosus</name>
    <dbReference type="NCBI Taxonomy" id="1512"/>
    <lineage>
        <taxon>Bacteria</taxon>
        <taxon>Bacillati</taxon>
        <taxon>Bacillota</taxon>
        <taxon>Clostridia</taxon>
        <taxon>Lachnospirales</taxon>
        <taxon>Lachnospiraceae</taxon>
        <taxon>Otoolea</taxon>
    </lineage>
</organism>
<proteinExistence type="predicted"/>
<dbReference type="Gene3D" id="3.90.550.10">
    <property type="entry name" value="Spore Coat Polysaccharide Biosynthesis Protein SpsA, Chain A"/>
    <property type="match status" value="1"/>
</dbReference>
<sequence length="209" mass="22872">MIHVILLAAGYSSRFGSNKLLHIVDGTPMYRHALETAEQFRQLYCCEPVRLIFVTAYDDIGKQLREKDGFCLFGAAKAGNTAGRDLVVMNPNSGLGISHSIALGVKAAGADRFREDDSLMFMVCDQPWLTPGDLLNLAACFKRSGKSIGCMAYGEQTGNPVLFSAVYREELLGLRGDTGGKAIVRRHPKEVCLCPVSNPRALEDMDELQ</sequence>